<keyword evidence="1" id="KW-0472">Membrane</keyword>
<name>A0A2P6S2W7_ROSCH</name>
<keyword evidence="3" id="KW-1185">Reference proteome</keyword>
<dbReference type="Gramene" id="PRQ53006">
    <property type="protein sequence ID" value="PRQ53006"/>
    <property type="gene ID" value="RchiOBHm_Chr2g0161731"/>
</dbReference>
<accession>A0A2P6S2W7</accession>
<evidence type="ECO:0000313" key="3">
    <source>
        <dbReference type="Proteomes" id="UP000238479"/>
    </source>
</evidence>
<reference evidence="2 3" key="1">
    <citation type="journal article" date="2018" name="Nat. Genet.">
        <title>The Rosa genome provides new insights in the design of modern roses.</title>
        <authorList>
            <person name="Bendahmane M."/>
        </authorList>
    </citation>
    <scope>NUCLEOTIDE SEQUENCE [LARGE SCALE GENOMIC DNA]</scope>
    <source>
        <strain evidence="3">cv. Old Blush</strain>
    </source>
</reference>
<dbReference type="Proteomes" id="UP000238479">
    <property type="component" value="Chromosome 2"/>
</dbReference>
<protein>
    <submittedName>
        <fullName evidence="2">Uncharacterized protein</fullName>
    </submittedName>
</protein>
<proteinExistence type="predicted"/>
<organism evidence="2 3">
    <name type="scientific">Rosa chinensis</name>
    <name type="common">China rose</name>
    <dbReference type="NCBI Taxonomy" id="74649"/>
    <lineage>
        <taxon>Eukaryota</taxon>
        <taxon>Viridiplantae</taxon>
        <taxon>Streptophyta</taxon>
        <taxon>Embryophyta</taxon>
        <taxon>Tracheophyta</taxon>
        <taxon>Spermatophyta</taxon>
        <taxon>Magnoliopsida</taxon>
        <taxon>eudicotyledons</taxon>
        <taxon>Gunneridae</taxon>
        <taxon>Pentapetalae</taxon>
        <taxon>rosids</taxon>
        <taxon>fabids</taxon>
        <taxon>Rosales</taxon>
        <taxon>Rosaceae</taxon>
        <taxon>Rosoideae</taxon>
        <taxon>Rosoideae incertae sedis</taxon>
        <taxon>Rosa</taxon>
    </lineage>
</organism>
<keyword evidence="1" id="KW-0812">Transmembrane</keyword>
<keyword evidence="1" id="KW-1133">Transmembrane helix</keyword>
<feature type="transmembrane region" description="Helical" evidence="1">
    <location>
        <begin position="44"/>
        <end position="64"/>
    </location>
</feature>
<dbReference type="AlphaFoldDB" id="A0A2P6S2W7"/>
<evidence type="ECO:0000313" key="2">
    <source>
        <dbReference type="EMBL" id="PRQ53006.1"/>
    </source>
</evidence>
<gene>
    <name evidence="2" type="ORF">RchiOBHm_Chr2g0161731</name>
</gene>
<evidence type="ECO:0000256" key="1">
    <source>
        <dbReference type="SAM" id="Phobius"/>
    </source>
</evidence>
<comment type="caution">
    <text evidence="2">The sequence shown here is derived from an EMBL/GenBank/DDBJ whole genome shotgun (WGS) entry which is preliminary data.</text>
</comment>
<dbReference type="EMBL" id="PDCK01000040">
    <property type="protein sequence ID" value="PRQ53006.1"/>
    <property type="molecule type" value="Genomic_DNA"/>
</dbReference>
<sequence>MKTTTHYKKRLSPYCITNSLTLAAPHSHYQKGRAAALSHQSPSYHLFFIIFLVIFWEFRIGLLIQGFKGIIIKSTTPPFWVVW</sequence>